<dbReference type="GO" id="GO:0004018">
    <property type="term" value="F:N6-(1,2-dicarboxyethyl)AMP AMP-lyase (fumarate-forming) activity"/>
    <property type="evidence" value="ECO:0007669"/>
    <property type="project" value="TreeGrafter"/>
</dbReference>
<keyword evidence="1 3" id="KW-0456">Lyase</keyword>
<name>A0A0G4B627_9BACT</name>
<dbReference type="PANTHER" id="PTHR43172:SF1">
    <property type="entry name" value="ADENYLOSUCCINATE LYASE"/>
    <property type="match status" value="1"/>
</dbReference>
<dbReference type="GO" id="GO:0070626">
    <property type="term" value="F:(S)-2-(5-amino-1-(5-phospho-D-ribosyl)imidazole-4-carboxamido) succinate lyase (fumarate-forming) activity"/>
    <property type="evidence" value="ECO:0007669"/>
    <property type="project" value="TreeGrafter"/>
</dbReference>
<protein>
    <submittedName>
        <fullName evidence="3">Adenylosuccinate lyase, adenylosuccinate lyase</fullName>
        <ecNumber evidence="3">4.3.2.2</ecNumber>
    </submittedName>
</protein>
<evidence type="ECO:0000256" key="1">
    <source>
        <dbReference type="ARBA" id="ARBA00023239"/>
    </source>
</evidence>
<dbReference type="PROSITE" id="PS00163">
    <property type="entry name" value="FUMARATE_LYASES"/>
    <property type="match status" value="1"/>
</dbReference>
<dbReference type="Proteomes" id="UP000035648">
    <property type="component" value="Chromosome"/>
</dbReference>
<dbReference type="SMART" id="SM00998">
    <property type="entry name" value="ADSL_C"/>
    <property type="match status" value="1"/>
</dbReference>
<accession>A0A0G4B627</accession>
<dbReference type="Gene3D" id="1.20.200.10">
    <property type="entry name" value="Fumarase/aspartase (Central domain)"/>
    <property type="match status" value="1"/>
</dbReference>
<dbReference type="InterPro" id="IPR000362">
    <property type="entry name" value="Fumarate_lyase_fam"/>
</dbReference>
<evidence type="ECO:0000313" key="3">
    <source>
        <dbReference type="EMBL" id="AKM82467.1"/>
    </source>
</evidence>
<dbReference type="InterPro" id="IPR022761">
    <property type="entry name" value="Fumarate_lyase_N"/>
</dbReference>
<feature type="domain" description="Adenylosuccinate lyase C-terminal" evidence="2">
    <location>
        <begin position="357"/>
        <end position="445"/>
    </location>
</feature>
<dbReference type="PRINTS" id="PR00145">
    <property type="entry name" value="ARGSUCLYASE"/>
</dbReference>
<dbReference type="AlphaFoldDB" id="A0A0G4B627"/>
<dbReference type="STRING" id="1618337.UT28_C0001G0671"/>
<organism evidence="3 4">
    <name type="scientific">Berkelbacteria bacterium GW2011_GWE1_39_12</name>
    <dbReference type="NCBI Taxonomy" id="1618337"/>
    <lineage>
        <taxon>Bacteria</taxon>
        <taxon>Candidatus Berkelbacteria</taxon>
    </lineage>
</organism>
<dbReference type="InterPro" id="IPR019468">
    <property type="entry name" value="AdenyloSucc_lyase_C"/>
</dbReference>
<dbReference type="SUPFAM" id="SSF48557">
    <property type="entry name" value="L-aspartase-like"/>
    <property type="match status" value="1"/>
</dbReference>
<sequence length="455" mass="51419">MLSRYSSKQMQALWGERSKWSLMLLVELAYIKAKAQLAYLPMSLYEQFRKHSKFTLKRIDEIENGPEGTGHDVLAFVKTVQESLRKAGVERDGEFHKGLSSYNAQDPANMLRLRKANGLIIEALYKLYNSLKSMSLKHKWTLMLAYTHVQDAEPTTFGHLLANYAFQIRQRIHKLERIMEEDLCWGNMGGTVGTYAGIDIKVAELALSELGLKPRIDTQIISRDNHAEFMCELAIIAGVIEEMARTFHIRMHSAIHELEEPKKKGYRGSSAMSHKRNPNLTEQLFGLARLIRAAAMAALENIETLDYRDIAQSIVERHIFPDATSLVHHAVTKMTKLVEGLVVCTDRMKERVEVDSLGVWATQQVRIALMDAGVSYDEAYLYTQACAFQAVSEKRHILDVMCVKEVSETNKNTADGVLGVDKLKSCFDAKSYIESGIEYSFTKAFPELTEISAAV</sequence>
<dbReference type="GO" id="GO:0044208">
    <property type="term" value="P:'de novo' AMP biosynthetic process"/>
    <property type="evidence" value="ECO:0007669"/>
    <property type="project" value="TreeGrafter"/>
</dbReference>
<evidence type="ECO:0000313" key="4">
    <source>
        <dbReference type="Proteomes" id="UP000035648"/>
    </source>
</evidence>
<proteinExistence type="predicted"/>
<dbReference type="Gene3D" id="1.10.275.10">
    <property type="entry name" value="Fumarase/aspartase (N-terminal domain)"/>
    <property type="match status" value="1"/>
</dbReference>
<dbReference type="InterPro" id="IPR008948">
    <property type="entry name" value="L-Aspartase-like"/>
</dbReference>
<dbReference type="EMBL" id="CP011213">
    <property type="protein sequence ID" value="AKM82467.1"/>
    <property type="molecule type" value="Genomic_DNA"/>
</dbReference>
<evidence type="ECO:0000259" key="2">
    <source>
        <dbReference type="SMART" id="SM00998"/>
    </source>
</evidence>
<dbReference type="PRINTS" id="PR00149">
    <property type="entry name" value="FUMRATELYASE"/>
</dbReference>
<dbReference type="InterPro" id="IPR020557">
    <property type="entry name" value="Fumarate_lyase_CS"/>
</dbReference>
<dbReference type="Pfam" id="PF00206">
    <property type="entry name" value="Lyase_1"/>
    <property type="match status" value="1"/>
</dbReference>
<dbReference type="EC" id="4.3.2.2" evidence="3"/>
<dbReference type="PANTHER" id="PTHR43172">
    <property type="entry name" value="ADENYLOSUCCINATE LYASE"/>
    <property type="match status" value="1"/>
</dbReference>
<dbReference type="Gene3D" id="1.10.40.30">
    <property type="entry name" value="Fumarase/aspartase (C-terminal domain)"/>
    <property type="match status" value="1"/>
</dbReference>
<dbReference type="GO" id="GO:0005829">
    <property type="term" value="C:cytosol"/>
    <property type="evidence" value="ECO:0007669"/>
    <property type="project" value="TreeGrafter"/>
</dbReference>
<gene>
    <name evidence="3" type="ORF">UT28_C0001G0671</name>
</gene>
<dbReference type="KEGG" id="bbgw:UT28_C0001G0671"/>
<reference evidence="3 4" key="1">
    <citation type="journal article" date="2015" name="Nature">
        <title>rRNA introns, odd ribosomes, and small enigmatic genomes across a large radiation of phyla.</title>
        <authorList>
            <person name="Brown C.T."/>
            <person name="Hug L.A."/>
            <person name="Thomas B.C."/>
            <person name="Sharon I."/>
            <person name="Castelle C.J."/>
            <person name="Singh A."/>
            <person name="Wilkins M.J."/>
            <person name="Williams K.H."/>
            <person name="Banfield J.F."/>
        </authorList>
    </citation>
    <scope>NUCLEOTIDE SEQUENCE [LARGE SCALE GENOMIC DNA]</scope>
</reference>
<dbReference type="InterPro" id="IPR024083">
    <property type="entry name" value="Fumarase/histidase_N"/>
</dbReference>